<dbReference type="GeneID" id="78898496"/>
<proteinExistence type="predicted"/>
<sequence>MASTILRALPNSFYTDGKGVAHYYVFENPDDPTSFGPGVRLGDMDDMTLSVELTEGDTRYSNEYDLKTAAVTPVSEIDCKLSMTLAQLTETAVASALMGKRSAFTQAAQAGLTKTLAAGEIAFLGGYDVQITDAVLTAGGGDATPGVDYLIDAASGQIEAVVGLTVTYSIPAVSDKIKIGIASGVMPRGMLIFRGVAAQGKRKIVRLHDVQLKPAGGLSLISDGLLTVQLEASCYPIAGQEDGYAIGIVTEVDA</sequence>
<accession>A0A2D2C254</accession>
<dbReference type="RefSeq" id="WP_099649350.1">
    <property type="nucleotide sequence ID" value="NZ_CP024422.1"/>
</dbReference>
<reference evidence="1 2" key="1">
    <citation type="submission" date="2017-10" db="EMBL/GenBank/DDBJ databases">
        <title>Complete genome sequence of Paracoccus yeei TT13 isolated from human skin.</title>
        <authorList>
            <person name="Lee K."/>
            <person name="Lim J.Y."/>
            <person name="Hwang I."/>
        </authorList>
    </citation>
    <scope>NUCLEOTIDE SEQUENCE [LARGE SCALE GENOMIC DNA]</scope>
    <source>
        <strain evidence="1 2">TT13</strain>
    </source>
</reference>
<evidence type="ECO:0000313" key="2">
    <source>
        <dbReference type="Proteomes" id="UP000229314"/>
    </source>
</evidence>
<protein>
    <submittedName>
        <fullName evidence="1">Uncharacterized protein</fullName>
    </submittedName>
</protein>
<dbReference type="EMBL" id="CP024422">
    <property type="protein sequence ID" value="ATQ56556.1"/>
    <property type="molecule type" value="Genomic_DNA"/>
</dbReference>
<name>A0A2D2C254_9RHOB</name>
<gene>
    <name evidence="1" type="ORF">PYTT13_12640</name>
</gene>
<dbReference type="AlphaFoldDB" id="A0A2D2C254"/>
<dbReference type="Proteomes" id="UP000229314">
    <property type="component" value="Chromosome"/>
</dbReference>
<evidence type="ECO:0000313" key="1">
    <source>
        <dbReference type="EMBL" id="ATQ56556.1"/>
    </source>
</evidence>
<organism evidence="1 2">
    <name type="scientific">Paracoccus yeei</name>
    <dbReference type="NCBI Taxonomy" id="147645"/>
    <lineage>
        <taxon>Bacteria</taxon>
        <taxon>Pseudomonadati</taxon>
        <taxon>Pseudomonadota</taxon>
        <taxon>Alphaproteobacteria</taxon>
        <taxon>Rhodobacterales</taxon>
        <taxon>Paracoccaceae</taxon>
        <taxon>Paracoccus</taxon>
    </lineage>
</organism>